<organism evidence="2">
    <name type="scientific">Cacopsylla melanoneura</name>
    <dbReference type="NCBI Taxonomy" id="428564"/>
    <lineage>
        <taxon>Eukaryota</taxon>
        <taxon>Metazoa</taxon>
        <taxon>Ecdysozoa</taxon>
        <taxon>Arthropoda</taxon>
        <taxon>Hexapoda</taxon>
        <taxon>Insecta</taxon>
        <taxon>Pterygota</taxon>
        <taxon>Neoptera</taxon>
        <taxon>Paraneoptera</taxon>
        <taxon>Hemiptera</taxon>
        <taxon>Sternorrhyncha</taxon>
        <taxon>Psylloidea</taxon>
        <taxon>Psyllidae</taxon>
        <taxon>Psyllinae</taxon>
        <taxon>Cacopsylla</taxon>
    </lineage>
</organism>
<feature type="region of interest" description="Disordered" evidence="1">
    <location>
        <begin position="97"/>
        <end position="123"/>
    </location>
</feature>
<evidence type="ECO:0000313" key="2">
    <source>
        <dbReference type="EMBL" id="CAG6641701.1"/>
    </source>
</evidence>
<sequence>MHSCQIFPRQIQNETQVPSSTLPTSRTGAQAHVLTSRGLQHRRRTAVYQEADRHADVDHDQGDRPLRPGPRERNPVPRQARGLQQRCVRTRVRSDHLEQHDGSARASPAAAQATVRGPNELDHGPSEFHVLAGLIRQQTASPAQRWSVGYARQTVLHRG</sequence>
<feature type="compositionally biased region" description="Basic and acidic residues" evidence="1">
    <location>
        <begin position="50"/>
        <end position="75"/>
    </location>
</feature>
<proteinExistence type="predicted"/>
<protein>
    <submittedName>
        <fullName evidence="2">Uncharacterized protein</fullName>
    </submittedName>
</protein>
<name>A0A8D8R108_9HEMI</name>
<dbReference type="AlphaFoldDB" id="A0A8D8R108"/>
<feature type="region of interest" description="Disordered" evidence="1">
    <location>
        <begin position="1"/>
        <end position="29"/>
    </location>
</feature>
<accession>A0A8D8R108</accession>
<feature type="compositionally biased region" description="Low complexity" evidence="1">
    <location>
        <begin position="104"/>
        <end position="113"/>
    </location>
</feature>
<feature type="region of interest" description="Disordered" evidence="1">
    <location>
        <begin position="48"/>
        <end position="85"/>
    </location>
</feature>
<reference evidence="2" key="1">
    <citation type="submission" date="2021-05" db="EMBL/GenBank/DDBJ databases">
        <authorList>
            <person name="Alioto T."/>
            <person name="Alioto T."/>
            <person name="Gomez Garrido J."/>
        </authorList>
    </citation>
    <scope>NUCLEOTIDE SEQUENCE</scope>
</reference>
<evidence type="ECO:0000256" key="1">
    <source>
        <dbReference type="SAM" id="MobiDB-lite"/>
    </source>
</evidence>
<dbReference type="EMBL" id="HBUF01118719">
    <property type="protein sequence ID" value="CAG6641701.1"/>
    <property type="molecule type" value="Transcribed_RNA"/>
</dbReference>
<feature type="compositionally biased region" description="Polar residues" evidence="1">
    <location>
        <begin position="10"/>
        <end position="28"/>
    </location>
</feature>